<evidence type="ECO:0000256" key="8">
    <source>
        <dbReference type="RuleBase" id="RU363041"/>
    </source>
</evidence>
<evidence type="ECO:0000313" key="9">
    <source>
        <dbReference type="EMBL" id="MFC6673627.1"/>
    </source>
</evidence>
<evidence type="ECO:0000256" key="6">
    <source>
        <dbReference type="ARBA" id="ARBA00022989"/>
    </source>
</evidence>
<keyword evidence="10" id="KW-1185">Reference proteome</keyword>
<feature type="transmembrane region" description="Helical" evidence="8">
    <location>
        <begin position="202"/>
        <end position="220"/>
    </location>
</feature>
<comment type="caution">
    <text evidence="9">The sequence shown here is derived from an EMBL/GenBank/DDBJ whole genome shotgun (WGS) entry which is preliminary data.</text>
</comment>
<name>A0ABW2A811_9GAMM</name>
<keyword evidence="7 8" id="KW-0472">Membrane</keyword>
<keyword evidence="4 8" id="KW-1003">Cell membrane</keyword>
<keyword evidence="6 8" id="KW-1133">Transmembrane helix</keyword>
<evidence type="ECO:0000256" key="2">
    <source>
        <dbReference type="ARBA" id="ARBA00009142"/>
    </source>
</evidence>
<dbReference type="Pfam" id="PF01925">
    <property type="entry name" value="TauE"/>
    <property type="match status" value="1"/>
</dbReference>
<dbReference type="PANTHER" id="PTHR30269">
    <property type="entry name" value="TRANSMEMBRANE PROTEIN YFCA"/>
    <property type="match status" value="1"/>
</dbReference>
<feature type="transmembrane region" description="Helical" evidence="8">
    <location>
        <begin position="232"/>
        <end position="250"/>
    </location>
</feature>
<evidence type="ECO:0000256" key="1">
    <source>
        <dbReference type="ARBA" id="ARBA00004651"/>
    </source>
</evidence>
<evidence type="ECO:0000256" key="4">
    <source>
        <dbReference type="ARBA" id="ARBA00022475"/>
    </source>
</evidence>
<organism evidence="9 10">
    <name type="scientific">Marinobacterium aestuariivivens</name>
    <dbReference type="NCBI Taxonomy" id="1698799"/>
    <lineage>
        <taxon>Bacteria</taxon>
        <taxon>Pseudomonadati</taxon>
        <taxon>Pseudomonadota</taxon>
        <taxon>Gammaproteobacteria</taxon>
        <taxon>Oceanospirillales</taxon>
        <taxon>Oceanospirillaceae</taxon>
        <taxon>Marinobacterium</taxon>
    </lineage>
</organism>
<dbReference type="EMBL" id="JBHSWE010000001">
    <property type="protein sequence ID" value="MFC6673627.1"/>
    <property type="molecule type" value="Genomic_DNA"/>
</dbReference>
<dbReference type="Proteomes" id="UP001596422">
    <property type="component" value="Unassembled WGS sequence"/>
</dbReference>
<sequence length="254" mass="27097">MDIGLSAELLALLFCVALLAGFIDTIAGGGGLLTLPTLLLAQLPPVSALATNKMQSSFGTLTAALTMLRRRVVRFRDVRWLFVASLLGSAAGTLLVQFTDPGILEVLIPLVLVLIALYFLLAPAAGMEETRARISRRRYGITVVPLIGFYDGFLGPGTGSFFAFSKLWFRGRNLIGATAVAKVLNFASNVASLVVFIAGGKVIWSVGAVMVLGQVIGALIGSHTMIRHGARIIRPMVVGMCLLMALSYLWKQFG</sequence>
<protein>
    <recommendedName>
        <fullName evidence="8">Probable membrane transporter protein</fullName>
    </recommendedName>
</protein>
<keyword evidence="5 8" id="KW-0812">Transmembrane</keyword>
<dbReference type="InterPro" id="IPR052017">
    <property type="entry name" value="TSUP"/>
</dbReference>
<keyword evidence="3" id="KW-0813">Transport</keyword>
<dbReference type="RefSeq" id="WP_379912156.1">
    <property type="nucleotide sequence ID" value="NZ_JBHSWE010000001.1"/>
</dbReference>
<accession>A0ABW2A811</accession>
<proteinExistence type="inferred from homology"/>
<dbReference type="InterPro" id="IPR002781">
    <property type="entry name" value="TM_pro_TauE-like"/>
</dbReference>
<comment type="similarity">
    <text evidence="2 8">Belongs to the 4-toluene sulfonate uptake permease (TSUP) (TC 2.A.102) family.</text>
</comment>
<feature type="transmembrane region" description="Helical" evidence="8">
    <location>
        <begin position="106"/>
        <end position="127"/>
    </location>
</feature>
<dbReference type="PANTHER" id="PTHR30269:SF0">
    <property type="entry name" value="MEMBRANE TRANSPORTER PROTEIN YFCA-RELATED"/>
    <property type="match status" value="1"/>
</dbReference>
<comment type="subcellular location">
    <subcellularLocation>
        <location evidence="1 8">Cell membrane</location>
        <topology evidence="1 8">Multi-pass membrane protein</topology>
    </subcellularLocation>
</comment>
<reference evidence="10" key="1">
    <citation type="journal article" date="2019" name="Int. J. Syst. Evol. Microbiol.">
        <title>The Global Catalogue of Microorganisms (GCM) 10K type strain sequencing project: providing services to taxonomists for standard genome sequencing and annotation.</title>
        <authorList>
            <consortium name="The Broad Institute Genomics Platform"/>
            <consortium name="The Broad Institute Genome Sequencing Center for Infectious Disease"/>
            <person name="Wu L."/>
            <person name="Ma J."/>
        </authorList>
    </citation>
    <scope>NUCLEOTIDE SEQUENCE [LARGE SCALE GENOMIC DNA]</scope>
    <source>
        <strain evidence="10">NBRC 111756</strain>
    </source>
</reference>
<evidence type="ECO:0000313" key="10">
    <source>
        <dbReference type="Proteomes" id="UP001596422"/>
    </source>
</evidence>
<evidence type="ECO:0000256" key="3">
    <source>
        <dbReference type="ARBA" id="ARBA00022448"/>
    </source>
</evidence>
<evidence type="ECO:0000256" key="5">
    <source>
        <dbReference type="ARBA" id="ARBA00022692"/>
    </source>
</evidence>
<evidence type="ECO:0000256" key="7">
    <source>
        <dbReference type="ARBA" id="ARBA00023136"/>
    </source>
</evidence>
<feature type="transmembrane region" description="Helical" evidence="8">
    <location>
        <begin position="139"/>
        <end position="164"/>
    </location>
</feature>
<gene>
    <name evidence="9" type="ORF">ACFQDL_28700</name>
</gene>
<feature type="transmembrane region" description="Helical" evidence="8">
    <location>
        <begin position="80"/>
        <end position="100"/>
    </location>
</feature>